<keyword evidence="1" id="KW-1133">Transmembrane helix</keyword>
<sequence length="117" mass="13245">MKKKYRNKRDIYNFLEIHSFTGICMGCFFGTKCGITVGFGNVCSSTKTMSTVYPSKNLFVHNGILTGCYCGITIGFAVGNKLAYFLGIGKKIKFSFFHDFLNFFNTVRLFKQNLVVK</sequence>
<keyword evidence="1" id="KW-0812">Transmembrane</keyword>
<feature type="transmembrane region" description="Helical" evidence="1">
    <location>
        <begin position="20"/>
        <end position="39"/>
    </location>
</feature>
<accession>F2HHC0</accession>
<keyword evidence="1" id="KW-0472">Membrane</keyword>
<dbReference type="AlphaFoldDB" id="F2HHC0"/>
<name>F2HHC0_9CRYP</name>
<feature type="transmembrane region" description="Helical" evidence="1">
    <location>
        <begin position="59"/>
        <end position="86"/>
    </location>
</feature>
<proteinExistence type="predicted"/>
<keyword evidence="2" id="KW-0542">Nucleomorph</keyword>
<evidence type="ECO:0000256" key="1">
    <source>
        <dbReference type="SAM" id="Phobius"/>
    </source>
</evidence>
<dbReference type="Proteomes" id="UP000243423">
    <property type="component" value="Nucleomorph 1"/>
</dbReference>
<gene>
    <name evidence="2" type="ORF">CPARA_1gp058</name>
</gene>
<protein>
    <submittedName>
        <fullName evidence="2">Uncharacterized protein</fullName>
    </submittedName>
</protein>
<geneLocation type="nucleomorph" evidence="2"/>
<dbReference type="GeneID" id="10446989"/>
<dbReference type="RefSeq" id="XP_003239614.1">
    <property type="nucleotide sequence ID" value="XM_003239566.1"/>
</dbReference>
<evidence type="ECO:0000313" key="2">
    <source>
        <dbReference type="EMBL" id="AEA38716.1"/>
    </source>
</evidence>
<evidence type="ECO:0000313" key="3">
    <source>
        <dbReference type="Proteomes" id="UP000243423"/>
    </source>
</evidence>
<organism evidence="2 3">
    <name type="scientific">Cryptomonas paramaecium</name>
    <dbReference type="NCBI Taxonomy" id="2898"/>
    <lineage>
        <taxon>Eukaryota</taxon>
        <taxon>Cryptophyceae</taxon>
        <taxon>Cryptomonadales</taxon>
        <taxon>Cryptomonadaceae</taxon>
        <taxon>Cryptomonas</taxon>
    </lineage>
</organism>
<dbReference type="EMBL" id="CP002172">
    <property type="protein sequence ID" value="AEA38716.1"/>
    <property type="molecule type" value="Genomic_DNA"/>
</dbReference>
<reference evidence="2 3" key="1">
    <citation type="journal article" date="2011" name="Genome Biol. Evol.">
        <title>Complete nucleomorph genome sequence of the nonphotosynthetic alga Cryptomonas paramecium reveals a core nucleomorph gene set.</title>
        <authorList>
            <person name="Tanifuji G."/>
            <person name="Onodera N.T."/>
            <person name="Wheeler T.J."/>
            <person name="Dlutek M."/>
            <person name="Donaher N."/>
            <person name="Archibald J.M."/>
        </authorList>
    </citation>
    <scope>NUCLEOTIDE SEQUENCE [LARGE SCALE GENOMIC DNA]</scope>
    <source>
        <strain evidence="2 3">CCAP977/2A</strain>
    </source>
</reference>